<accession>A0ABQ1Q8J4</accession>
<evidence type="ECO:0000256" key="1">
    <source>
        <dbReference type="SAM" id="MobiDB-lite"/>
    </source>
</evidence>
<sequence length="52" mass="6102">MQNKDKKNKLGLTYDSEGENMVASQLRDSYQSGYIDENAQREREQLKGIKHR</sequence>
<feature type="region of interest" description="Disordered" evidence="1">
    <location>
        <begin position="30"/>
        <end position="52"/>
    </location>
</feature>
<name>A0ABQ1Q8J4_9BACI</name>
<evidence type="ECO:0000313" key="2">
    <source>
        <dbReference type="EMBL" id="GGD16990.1"/>
    </source>
</evidence>
<gene>
    <name evidence="2" type="ORF">GCM10011389_25940</name>
</gene>
<dbReference type="RefSeq" id="WP_188654415.1">
    <property type="nucleotide sequence ID" value="NZ_BMIN01000011.1"/>
</dbReference>
<protein>
    <submittedName>
        <fullName evidence="2">Uncharacterized protein</fullName>
    </submittedName>
</protein>
<dbReference type="Proteomes" id="UP000642571">
    <property type="component" value="Unassembled WGS sequence"/>
</dbReference>
<feature type="region of interest" description="Disordered" evidence="1">
    <location>
        <begin position="1"/>
        <end position="20"/>
    </location>
</feature>
<comment type="caution">
    <text evidence="2">The sequence shown here is derived from an EMBL/GenBank/DDBJ whole genome shotgun (WGS) entry which is preliminary data.</text>
</comment>
<dbReference type="EMBL" id="BMIN01000011">
    <property type="protein sequence ID" value="GGD16990.1"/>
    <property type="molecule type" value="Genomic_DNA"/>
</dbReference>
<evidence type="ECO:0000313" key="3">
    <source>
        <dbReference type="Proteomes" id="UP000642571"/>
    </source>
</evidence>
<keyword evidence="3" id="KW-1185">Reference proteome</keyword>
<feature type="compositionally biased region" description="Basic and acidic residues" evidence="1">
    <location>
        <begin position="38"/>
        <end position="52"/>
    </location>
</feature>
<organism evidence="2 3">
    <name type="scientific">Pontibacillus salipaludis</name>
    <dbReference type="NCBI Taxonomy" id="1697394"/>
    <lineage>
        <taxon>Bacteria</taxon>
        <taxon>Bacillati</taxon>
        <taxon>Bacillota</taxon>
        <taxon>Bacilli</taxon>
        <taxon>Bacillales</taxon>
        <taxon>Bacillaceae</taxon>
        <taxon>Pontibacillus</taxon>
    </lineage>
</organism>
<reference evidence="3" key="1">
    <citation type="journal article" date="2019" name="Int. J. Syst. Evol. Microbiol.">
        <title>The Global Catalogue of Microorganisms (GCM) 10K type strain sequencing project: providing services to taxonomists for standard genome sequencing and annotation.</title>
        <authorList>
            <consortium name="The Broad Institute Genomics Platform"/>
            <consortium name="The Broad Institute Genome Sequencing Center for Infectious Disease"/>
            <person name="Wu L."/>
            <person name="Ma J."/>
        </authorList>
    </citation>
    <scope>NUCLEOTIDE SEQUENCE [LARGE SCALE GENOMIC DNA]</scope>
    <source>
        <strain evidence="3">CGMCC 1.15353</strain>
    </source>
</reference>
<proteinExistence type="predicted"/>